<dbReference type="RefSeq" id="WP_379497627.1">
    <property type="nucleotide sequence ID" value="NZ_JBHSAO010000011.1"/>
</dbReference>
<dbReference type="PANTHER" id="PTHR12526:SF630">
    <property type="entry name" value="GLYCOSYLTRANSFERASE"/>
    <property type="match status" value="1"/>
</dbReference>
<dbReference type="Pfam" id="PF00534">
    <property type="entry name" value="Glycos_transf_1"/>
    <property type="match status" value="1"/>
</dbReference>
<keyword evidence="3" id="KW-1185">Reference proteome</keyword>
<dbReference type="GO" id="GO:0016757">
    <property type="term" value="F:glycosyltransferase activity"/>
    <property type="evidence" value="ECO:0007669"/>
    <property type="project" value="UniProtKB-KW"/>
</dbReference>
<dbReference type="EC" id="2.4.-.-" evidence="2"/>
<sequence>MSKEKVAIFTMNNSLSGAEKRFIRIASELSVVREDILLIINKELLELAINDTEISTKVKFLLNKGCLITLNKTNSNNRVKRITTNFYSLFRIIKNYNIKIIHCSLGALKYTLLKKFVDIKVIAEITSPDVAFEITQRKKYKYMVPNFDKIIAVSQGVEEKTIKSLETLGYKSLSRNVHCSSIPFFLPKVGANEFDKFEKENLIVFASRFVDRKNPVLFAQAVNKFLNENGIWKVAILGKGPLEDEVKLELKKHIASERVIVEHTKDIYGYLKRSKLFVSLIYPDNYPSQSILEAMFMKNAILATSIGNTNKLVTEKNGYLVDYDIESILKGLKDAVLDDNSLLEMGEQSLNLIKEKFSKDIYIDELQNIYESLK</sequence>
<dbReference type="EMBL" id="JBHSAO010000011">
    <property type="protein sequence ID" value="MFC4025135.1"/>
    <property type="molecule type" value="Genomic_DNA"/>
</dbReference>
<proteinExistence type="predicted"/>
<dbReference type="InterPro" id="IPR001296">
    <property type="entry name" value="Glyco_trans_1"/>
</dbReference>
<evidence type="ECO:0000313" key="3">
    <source>
        <dbReference type="Proteomes" id="UP001595772"/>
    </source>
</evidence>
<protein>
    <submittedName>
        <fullName evidence="2">Glycosyltransferase</fullName>
        <ecNumber evidence="2">2.4.-.-</ecNumber>
    </submittedName>
</protein>
<reference evidence="3" key="1">
    <citation type="journal article" date="2019" name="Int. J. Syst. Evol. Microbiol.">
        <title>The Global Catalogue of Microorganisms (GCM) 10K type strain sequencing project: providing services to taxonomists for standard genome sequencing and annotation.</title>
        <authorList>
            <consortium name="The Broad Institute Genomics Platform"/>
            <consortium name="The Broad Institute Genome Sequencing Center for Infectious Disease"/>
            <person name="Wu L."/>
            <person name="Ma J."/>
        </authorList>
    </citation>
    <scope>NUCLEOTIDE SEQUENCE [LARGE SCALE GENOMIC DNA]</scope>
    <source>
        <strain evidence="3">IBRC-M 10703</strain>
    </source>
</reference>
<evidence type="ECO:0000313" key="2">
    <source>
        <dbReference type="EMBL" id="MFC4025135.1"/>
    </source>
</evidence>
<feature type="domain" description="Glycosyl transferase family 1" evidence="1">
    <location>
        <begin position="194"/>
        <end position="348"/>
    </location>
</feature>
<organism evidence="2 3">
    <name type="scientific">Oceanobacillus longus</name>
    <dbReference type="NCBI Taxonomy" id="930120"/>
    <lineage>
        <taxon>Bacteria</taxon>
        <taxon>Bacillati</taxon>
        <taxon>Bacillota</taxon>
        <taxon>Bacilli</taxon>
        <taxon>Bacillales</taxon>
        <taxon>Bacillaceae</taxon>
        <taxon>Oceanobacillus</taxon>
    </lineage>
</organism>
<gene>
    <name evidence="2" type="ORF">ACFOUV_15175</name>
</gene>
<comment type="caution">
    <text evidence="2">The sequence shown here is derived from an EMBL/GenBank/DDBJ whole genome shotgun (WGS) entry which is preliminary data.</text>
</comment>
<dbReference type="PANTHER" id="PTHR12526">
    <property type="entry name" value="GLYCOSYLTRANSFERASE"/>
    <property type="match status" value="1"/>
</dbReference>
<name>A0ABV8H2P3_9BACI</name>
<dbReference type="Gene3D" id="3.40.50.2000">
    <property type="entry name" value="Glycogen Phosphorylase B"/>
    <property type="match status" value="2"/>
</dbReference>
<keyword evidence="2" id="KW-0808">Transferase</keyword>
<dbReference type="SUPFAM" id="SSF53756">
    <property type="entry name" value="UDP-Glycosyltransferase/glycogen phosphorylase"/>
    <property type="match status" value="1"/>
</dbReference>
<keyword evidence="2" id="KW-0328">Glycosyltransferase</keyword>
<dbReference type="Proteomes" id="UP001595772">
    <property type="component" value="Unassembled WGS sequence"/>
</dbReference>
<evidence type="ECO:0000259" key="1">
    <source>
        <dbReference type="Pfam" id="PF00534"/>
    </source>
</evidence>
<accession>A0ABV8H2P3</accession>